<feature type="region of interest" description="Disordered" evidence="10">
    <location>
        <begin position="351"/>
        <end position="392"/>
    </location>
</feature>
<evidence type="ECO:0000313" key="11">
    <source>
        <dbReference type="EMBL" id="CAL7937762.1"/>
    </source>
</evidence>
<reference evidence="11 12" key="1">
    <citation type="submission" date="2024-08" db="EMBL/GenBank/DDBJ databases">
        <authorList>
            <person name="Will J Nash"/>
            <person name="Angela Man"/>
            <person name="Seanna McTaggart"/>
            <person name="Kendall Baker"/>
            <person name="Tom Barker"/>
            <person name="Leah Catchpole"/>
            <person name="Alex Durrant"/>
            <person name="Karim Gharbi"/>
            <person name="Naomi Irish"/>
            <person name="Gemy Kaithakottil"/>
            <person name="Debby Ku"/>
            <person name="Aaliyah Providence"/>
            <person name="Felix Shaw"/>
            <person name="David Swarbreck"/>
            <person name="Chris Watkins"/>
            <person name="Ann M. McCartney"/>
            <person name="Giulio Formenti"/>
            <person name="Alice Mouton"/>
            <person name="Noel Vella"/>
            <person name="Bjorn M von Reumont"/>
            <person name="Adriana Vella"/>
            <person name="Wilfried Haerty"/>
        </authorList>
    </citation>
    <scope>NUCLEOTIDE SEQUENCE [LARGE SCALE GENOMIC DNA]</scope>
</reference>
<comment type="subcellular location">
    <subcellularLocation>
        <location evidence="1">Cytoplasm</location>
        <location evidence="1">Cytosol</location>
    </subcellularLocation>
</comment>
<evidence type="ECO:0000256" key="4">
    <source>
        <dbReference type="ARBA" id="ARBA00022540"/>
    </source>
</evidence>
<dbReference type="Proteomes" id="UP001642520">
    <property type="component" value="Unassembled WGS sequence"/>
</dbReference>
<evidence type="ECO:0000256" key="8">
    <source>
        <dbReference type="ARBA" id="ARBA00046432"/>
    </source>
</evidence>
<keyword evidence="4" id="KW-0396">Initiation factor</keyword>
<evidence type="ECO:0000256" key="9">
    <source>
        <dbReference type="RuleBase" id="RU003814"/>
    </source>
</evidence>
<gene>
    <name evidence="11" type="ORF">XYLVIOL_LOCUS2896</name>
</gene>
<comment type="similarity">
    <text evidence="2 9">Belongs to the eIF-2B alpha/beta/delta subunits family.</text>
</comment>
<comment type="caution">
    <text evidence="11">The sequence shown here is derived from an EMBL/GenBank/DDBJ whole genome shotgun (WGS) entry which is preliminary data.</text>
</comment>
<evidence type="ECO:0000313" key="12">
    <source>
        <dbReference type="Proteomes" id="UP001642520"/>
    </source>
</evidence>
<dbReference type="InterPro" id="IPR037171">
    <property type="entry name" value="NagB/RpiA_transferase-like"/>
</dbReference>
<dbReference type="SUPFAM" id="SSF100950">
    <property type="entry name" value="NagB/RpiA/CoA transferase-like"/>
    <property type="match status" value="1"/>
</dbReference>
<keyword evidence="3" id="KW-0963">Cytoplasm</keyword>
<sequence>MMEQEEHVRKLCLSLQLEPKLFTRSTARHLRRKRLHDARRAEKQQEYSVNDINAKSNENSVAEKNCVAEKNSDQTEVLTKSKARRLRKKNKAKQNCCSFCNTVTDFIVKTKYCTSPSLIIEEIPNQEVVIEKDTEDERTLTKSNVIEGPDQDTEREEENNSGVETVTINSYLNEELKNKTELKLFLDADLKRVIASSVNELLKNLDIDDSTEIDALHSFVIDNAELSYTCTDLKDKNSSVDTKEIITSSSSAEEQSEARLVPKSSPVITQNSSFNLDSVEKEVETTEEKVSPIESTNRLANETSSLKKRLNIGESIAALIKMTNNNKGTASEKSREDIKAEREAKKAAKALAKAKAKSGKTQDKEAADDKSLSSESIKNKQSNEKSVIRIKENIEPSSKAPIVNNTVNTRVQNTAPVVVNEKKSKAELRADRRAKQEAQRAAKQQLLLEKKKVGDKEEDNSSKPVTRTANVTETVKKEVGTPKKIVQKDGKSNTHEINLFKHLYHKKEQTIVDVPFVNSNVHPAIIKLGTQYASKVIVGSNARCVAFLAAVKELIRDFERPSQADFIRGLEASLKESVTYLYHCRPPAVSMQNALRHLKWQMTQLPPMLSDADAKNKLNNAIDTYINEQIKLADEAISIKIQTKISNGDVILTYGYSSLIFKILEEAHNKDKQFRVIVVDGRPWLEGKEQLRRLTQRGIECSYILINALSYIMPEVSKVFLGAHAILANGAVMSRVGTAQVALMARAFNIPVLVACETHKSCERVQTDSIVYNELGNADELAQDYGNGARKSLLANWKTRKSLNLLNITYDVTPADLVTAVVTELAILPCTSVPVILRIKPSEI</sequence>
<evidence type="ECO:0000256" key="7">
    <source>
        <dbReference type="ARBA" id="ARBA00044356"/>
    </source>
</evidence>
<feature type="region of interest" description="Disordered" evidence="10">
    <location>
        <begin position="420"/>
        <end position="469"/>
    </location>
</feature>
<keyword evidence="5" id="KW-0648">Protein biosynthesis</keyword>
<feature type="compositionally biased region" description="Basic and acidic residues" evidence="10">
    <location>
        <begin position="448"/>
        <end position="461"/>
    </location>
</feature>
<comment type="subunit">
    <text evidence="8">Component of the translation initiation factor 2B (eIF2B) complex which is a heterodecamer of two sets of five different subunits: alpha, beta, gamma, delta and epsilon. Subunits alpha, beta and delta comprise a regulatory subcomplex and subunits epsilon and gamma comprise a catalytic subcomplex. Within the complex, the hexameric regulatory complex resides at the center, with the two heterodimeric catalytic subcomplexes bound on opposite sides.</text>
</comment>
<dbReference type="PANTHER" id="PTHR10233">
    <property type="entry name" value="TRANSLATION INITIATION FACTOR EIF-2B"/>
    <property type="match status" value="1"/>
</dbReference>
<feature type="compositionally biased region" description="Basic and acidic residues" evidence="10">
    <location>
        <begin position="420"/>
        <end position="440"/>
    </location>
</feature>
<dbReference type="Pfam" id="PF01008">
    <property type="entry name" value="IF-2B"/>
    <property type="match status" value="1"/>
</dbReference>
<dbReference type="PANTHER" id="PTHR10233:SF14">
    <property type="entry name" value="TRANSLATION INITIATION FACTOR EIF-2B SUBUNIT DELTA"/>
    <property type="match status" value="1"/>
</dbReference>
<dbReference type="Gene3D" id="3.40.50.10470">
    <property type="entry name" value="Translation initiation factor eif-2b, domain 2"/>
    <property type="match status" value="1"/>
</dbReference>
<evidence type="ECO:0000256" key="1">
    <source>
        <dbReference type="ARBA" id="ARBA00004514"/>
    </source>
</evidence>
<evidence type="ECO:0000256" key="10">
    <source>
        <dbReference type="SAM" id="MobiDB-lite"/>
    </source>
</evidence>
<protein>
    <recommendedName>
        <fullName evidence="6">Translation initiation factor eIF2B subunit delta</fullName>
    </recommendedName>
    <alternativeName>
        <fullName evidence="7">eIF2B GDP-GTP exchange factor subunit delta</fullName>
    </alternativeName>
</protein>
<dbReference type="InterPro" id="IPR000649">
    <property type="entry name" value="IF-2B-related"/>
</dbReference>
<evidence type="ECO:0000256" key="5">
    <source>
        <dbReference type="ARBA" id="ARBA00022917"/>
    </source>
</evidence>
<accession>A0ABP1ND47</accession>
<feature type="compositionally biased region" description="Basic and acidic residues" evidence="10">
    <location>
        <begin position="360"/>
        <end position="392"/>
    </location>
</feature>
<evidence type="ECO:0000256" key="2">
    <source>
        <dbReference type="ARBA" id="ARBA00007251"/>
    </source>
</evidence>
<organism evidence="11 12">
    <name type="scientific">Xylocopa violacea</name>
    <name type="common">Violet carpenter bee</name>
    <name type="synonym">Apis violacea</name>
    <dbReference type="NCBI Taxonomy" id="135666"/>
    <lineage>
        <taxon>Eukaryota</taxon>
        <taxon>Metazoa</taxon>
        <taxon>Ecdysozoa</taxon>
        <taxon>Arthropoda</taxon>
        <taxon>Hexapoda</taxon>
        <taxon>Insecta</taxon>
        <taxon>Pterygota</taxon>
        <taxon>Neoptera</taxon>
        <taxon>Endopterygota</taxon>
        <taxon>Hymenoptera</taxon>
        <taxon>Apocrita</taxon>
        <taxon>Aculeata</taxon>
        <taxon>Apoidea</taxon>
        <taxon>Anthophila</taxon>
        <taxon>Apidae</taxon>
        <taxon>Xylocopa</taxon>
        <taxon>Xylocopa</taxon>
    </lineage>
</organism>
<proteinExistence type="inferred from homology"/>
<keyword evidence="12" id="KW-1185">Reference proteome</keyword>
<evidence type="ECO:0000256" key="3">
    <source>
        <dbReference type="ARBA" id="ARBA00022490"/>
    </source>
</evidence>
<evidence type="ECO:0000256" key="6">
    <source>
        <dbReference type="ARBA" id="ARBA00044147"/>
    </source>
</evidence>
<dbReference type="InterPro" id="IPR042529">
    <property type="entry name" value="IF_2B-like_C"/>
</dbReference>
<name>A0ABP1ND47_XYLVO</name>
<dbReference type="EMBL" id="CAXAJV020001288">
    <property type="protein sequence ID" value="CAL7937762.1"/>
    <property type="molecule type" value="Genomic_DNA"/>
</dbReference>